<dbReference type="Gene3D" id="1.10.1410.10">
    <property type="match status" value="1"/>
</dbReference>
<feature type="non-terminal residue" evidence="3">
    <location>
        <position position="439"/>
    </location>
</feature>
<feature type="domain" description="Poly(A) RNA polymerase mitochondrial-like central palm" evidence="2">
    <location>
        <begin position="264"/>
        <end position="392"/>
    </location>
</feature>
<name>A0ABD2QJT5_9PLAT</name>
<dbReference type="CDD" id="cd05402">
    <property type="entry name" value="NT_PAP_TUTase"/>
    <property type="match status" value="1"/>
</dbReference>
<evidence type="ECO:0000256" key="1">
    <source>
        <dbReference type="SAM" id="Coils"/>
    </source>
</evidence>
<reference evidence="3 4" key="1">
    <citation type="submission" date="2024-11" db="EMBL/GenBank/DDBJ databases">
        <title>Adaptive evolution of stress response genes in parasites aligns with host niche diversity.</title>
        <authorList>
            <person name="Hahn C."/>
            <person name="Resl P."/>
        </authorList>
    </citation>
    <scope>NUCLEOTIDE SEQUENCE [LARGE SCALE GENOMIC DNA]</scope>
    <source>
        <strain evidence="3">EGGRZ-B1_66</strain>
        <tissue evidence="3">Body</tissue>
    </source>
</reference>
<dbReference type="AlphaFoldDB" id="A0ABD2QJT5"/>
<evidence type="ECO:0000313" key="4">
    <source>
        <dbReference type="Proteomes" id="UP001626550"/>
    </source>
</evidence>
<accession>A0ABD2QJT5</accession>
<keyword evidence="3" id="KW-0808">Transferase</keyword>
<dbReference type="Proteomes" id="UP001626550">
    <property type="component" value="Unassembled WGS sequence"/>
</dbReference>
<evidence type="ECO:0000313" key="3">
    <source>
        <dbReference type="EMBL" id="KAL3319693.1"/>
    </source>
</evidence>
<dbReference type="PANTHER" id="PTHR12271:SF66">
    <property type="entry name" value="TERMINAL URIDYLYLTRANSFERASE TAILOR"/>
    <property type="match status" value="1"/>
</dbReference>
<dbReference type="InterPro" id="IPR054708">
    <property type="entry name" value="MTPAP-like_central"/>
</dbReference>
<dbReference type="Pfam" id="PF22600">
    <property type="entry name" value="MTPAP-like_central"/>
    <property type="match status" value="1"/>
</dbReference>
<comment type="caution">
    <text evidence="3">The sequence shown here is derived from an EMBL/GenBank/DDBJ whole genome shotgun (WGS) entry which is preliminary data.</text>
</comment>
<evidence type="ECO:0000259" key="2">
    <source>
        <dbReference type="Pfam" id="PF22600"/>
    </source>
</evidence>
<proteinExistence type="predicted"/>
<dbReference type="EMBL" id="JBJKFK010000109">
    <property type="protein sequence ID" value="KAL3319693.1"/>
    <property type="molecule type" value="Genomic_DNA"/>
</dbReference>
<protein>
    <submittedName>
        <fullName evidence="3">Terminal uridylyltransferase 4</fullName>
    </submittedName>
</protein>
<dbReference type="SUPFAM" id="SSF81631">
    <property type="entry name" value="PAP/OAS1 substrate-binding domain"/>
    <property type="match status" value="1"/>
</dbReference>
<keyword evidence="3" id="KW-0548">Nucleotidyltransferase</keyword>
<organism evidence="3 4">
    <name type="scientific">Cichlidogyrus casuarinus</name>
    <dbReference type="NCBI Taxonomy" id="1844966"/>
    <lineage>
        <taxon>Eukaryota</taxon>
        <taxon>Metazoa</taxon>
        <taxon>Spiralia</taxon>
        <taxon>Lophotrochozoa</taxon>
        <taxon>Platyhelminthes</taxon>
        <taxon>Monogenea</taxon>
        <taxon>Monopisthocotylea</taxon>
        <taxon>Dactylogyridea</taxon>
        <taxon>Ancyrocephalidae</taxon>
        <taxon>Cichlidogyrus</taxon>
    </lineage>
</organism>
<dbReference type="InterPro" id="IPR043519">
    <property type="entry name" value="NT_sf"/>
</dbReference>
<dbReference type="SUPFAM" id="SSF81301">
    <property type="entry name" value="Nucleotidyltransferase"/>
    <property type="match status" value="1"/>
</dbReference>
<dbReference type="GO" id="GO:0016779">
    <property type="term" value="F:nucleotidyltransferase activity"/>
    <property type="evidence" value="ECO:0007669"/>
    <property type="project" value="UniProtKB-KW"/>
</dbReference>
<sequence length="439" mass="48822">MALTNAPYYLDTQLLMFLAKISLKKLSTAAKIPSKIVPLEQIEELFMSAMLEAMKGDEIQQSEESDASPIACTTSAKAGVLQLEKELEEQRLHRVHSATYLMKQKTKEVKDSLPLTNNIEDIANMPEIPWEKAIINTLDSSLIIDDDAIDYYHSERVNSVEESELSFPLTAAGCYNGCSVTSSILGLSYPDRPSTLLAHFHAPKPVCSGCGTEGHRVETCSLDTFETVALQKWKDFLKTAPKVNEARMKQLSSALEILSAAHIELENQVKVVRNRFMMLLQDKFEGLYPGITFELFGSCANGFGSKTSDLDICVTFAEYSDESRQASTKEGIVKMLPIFRKQMFSIPGVSYACPVTTAKVPILKFGLDNSMQGDLSFYNLAIHNTRMIRKYAELEPKFKILGLALKTLTKAVSINDASSGTISSYGYILMLIHYLQQKN</sequence>
<dbReference type="PANTHER" id="PTHR12271">
    <property type="entry name" value="POLY A POLYMERASE CID PAP -RELATED"/>
    <property type="match status" value="1"/>
</dbReference>
<dbReference type="Gene3D" id="3.30.460.10">
    <property type="entry name" value="Beta Polymerase, domain 2"/>
    <property type="match status" value="1"/>
</dbReference>
<gene>
    <name evidence="3" type="primary">ZCCHC11_1</name>
    <name evidence="3" type="ORF">Ciccas_001622</name>
</gene>
<feature type="coiled-coil region" evidence="1">
    <location>
        <begin position="248"/>
        <end position="275"/>
    </location>
</feature>
<keyword evidence="1" id="KW-0175">Coiled coil</keyword>
<keyword evidence="4" id="KW-1185">Reference proteome</keyword>